<reference evidence="1" key="2">
    <citation type="submission" date="2019-01" db="UniProtKB">
        <authorList>
            <consortium name="EnsemblPlants"/>
        </authorList>
    </citation>
    <scope>IDENTIFICATION</scope>
    <source>
        <strain evidence="1">cv. Heinz 1706</strain>
    </source>
</reference>
<dbReference type="Gramene" id="Solyc04g081620.1.1">
    <property type="protein sequence ID" value="Solyc04g081620.1.1.1"/>
    <property type="gene ID" value="Solyc04g081620.1"/>
</dbReference>
<sequence>MEILCADSTSEDMLVMSVRSANVTYAARFSFGNHCVKQALLSAIRPNPSIVYGNISFQGLIDSFFMCCFA</sequence>
<organism evidence="1">
    <name type="scientific">Solanum lycopersicum</name>
    <name type="common">Tomato</name>
    <name type="synonym">Lycopersicon esculentum</name>
    <dbReference type="NCBI Taxonomy" id="4081"/>
    <lineage>
        <taxon>Eukaryota</taxon>
        <taxon>Viridiplantae</taxon>
        <taxon>Streptophyta</taxon>
        <taxon>Embryophyta</taxon>
        <taxon>Tracheophyta</taxon>
        <taxon>Spermatophyta</taxon>
        <taxon>Magnoliopsida</taxon>
        <taxon>eudicotyledons</taxon>
        <taxon>Gunneridae</taxon>
        <taxon>Pentapetalae</taxon>
        <taxon>asterids</taxon>
        <taxon>lamiids</taxon>
        <taxon>Solanales</taxon>
        <taxon>Solanaceae</taxon>
        <taxon>Solanoideae</taxon>
        <taxon>Solaneae</taxon>
        <taxon>Solanum</taxon>
        <taxon>Solanum subgen. Lycopersicon</taxon>
    </lineage>
</organism>
<dbReference type="InParanoid" id="A0A3Q7GAN3"/>
<evidence type="ECO:0000313" key="2">
    <source>
        <dbReference type="Proteomes" id="UP000004994"/>
    </source>
</evidence>
<protein>
    <submittedName>
        <fullName evidence="1">Uncharacterized protein</fullName>
    </submittedName>
</protein>
<dbReference type="PaxDb" id="4081-Solyc04g081620.1.1"/>
<keyword evidence="2" id="KW-1185">Reference proteome</keyword>
<accession>A0A3Q7GAN3</accession>
<dbReference type="Proteomes" id="UP000004994">
    <property type="component" value="Chromosome 4"/>
</dbReference>
<reference evidence="1" key="1">
    <citation type="journal article" date="2012" name="Nature">
        <title>The tomato genome sequence provides insights into fleshy fruit evolution.</title>
        <authorList>
            <consortium name="Tomato Genome Consortium"/>
        </authorList>
    </citation>
    <scope>NUCLEOTIDE SEQUENCE [LARGE SCALE GENOMIC DNA]</scope>
    <source>
        <strain evidence="1">cv. Heinz 1706</strain>
    </source>
</reference>
<dbReference type="EnsemblPlants" id="Solyc04g081620.1.1">
    <property type="protein sequence ID" value="Solyc04g081620.1.1.1"/>
    <property type="gene ID" value="Solyc04g081620.1"/>
</dbReference>
<proteinExistence type="predicted"/>
<name>A0A3Q7GAN3_SOLLC</name>
<evidence type="ECO:0000313" key="1">
    <source>
        <dbReference type="EnsemblPlants" id="Solyc04g081620.1.1.1"/>
    </source>
</evidence>
<dbReference type="AlphaFoldDB" id="A0A3Q7GAN3"/>